<gene>
    <name evidence="2" type="ORF">QBC32DRAFT_214360</name>
</gene>
<dbReference type="AlphaFoldDB" id="A0AAN6SG30"/>
<evidence type="ECO:0000256" key="1">
    <source>
        <dbReference type="SAM" id="Phobius"/>
    </source>
</evidence>
<evidence type="ECO:0000313" key="3">
    <source>
        <dbReference type="Proteomes" id="UP001303222"/>
    </source>
</evidence>
<accession>A0AAN6SG30</accession>
<keyword evidence="3" id="KW-1185">Reference proteome</keyword>
<comment type="caution">
    <text evidence="2">The sequence shown here is derived from an EMBL/GenBank/DDBJ whole genome shotgun (WGS) entry which is preliminary data.</text>
</comment>
<organism evidence="2 3">
    <name type="scientific">Pseudoneurospora amorphoporcata</name>
    <dbReference type="NCBI Taxonomy" id="241081"/>
    <lineage>
        <taxon>Eukaryota</taxon>
        <taxon>Fungi</taxon>
        <taxon>Dikarya</taxon>
        <taxon>Ascomycota</taxon>
        <taxon>Pezizomycotina</taxon>
        <taxon>Sordariomycetes</taxon>
        <taxon>Sordariomycetidae</taxon>
        <taxon>Sordariales</taxon>
        <taxon>Sordariaceae</taxon>
        <taxon>Pseudoneurospora</taxon>
    </lineage>
</organism>
<dbReference type="EMBL" id="MU859141">
    <property type="protein sequence ID" value="KAK3951681.1"/>
    <property type="molecule type" value="Genomic_DNA"/>
</dbReference>
<reference evidence="2" key="2">
    <citation type="submission" date="2023-06" db="EMBL/GenBank/DDBJ databases">
        <authorList>
            <consortium name="Lawrence Berkeley National Laboratory"/>
            <person name="Mondo S.J."/>
            <person name="Hensen N."/>
            <person name="Bonometti L."/>
            <person name="Westerberg I."/>
            <person name="Brannstrom I.O."/>
            <person name="Guillou S."/>
            <person name="Cros-Aarteil S."/>
            <person name="Calhoun S."/>
            <person name="Haridas S."/>
            <person name="Kuo A."/>
            <person name="Pangilinan J."/>
            <person name="Riley R."/>
            <person name="Labutti K."/>
            <person name="Andreopoulos B."/>
            <person name="Lipzen A."/>
            <person name="Chen C."/>
            <person name="Yanf M."/>
            <person name="Daum C."/>
            <person name="Ng V."/>
            <person name="Clum A."/>
            <person name="Steindorff A."/>
            <person name="Ohm R."/>
            <person name="Martin F."/>
            <person name="Silar P."/>
            <person name="Natvig D."/>
            <person name="Lalanne C."/>
            <person name="Gautier V."/>
            <person name="Ament-Velasquez S.L."/>
            <person name="Kruys A."/>
            <person name="Hutchinson M.I."/>
            <person name="Powell A.J."/>
            <person name="Barry K."/>
            <person name="Miller A.N."/>
            <person name="Grigoriev I.V."/>
            <person name="Debuchy R."/>
            <person name="Gladieux P."/>
            <person name="Thoren M.H."/>
            <person name="Johannesson H."/>
        </authorList>
    </citation>
    <scope>NUCLEOTIDE SEQUENCE</scope>
    <source>
        <strain evidence="2">CBS 626.80</strain>
    </source>
</reference>
<reference evidence="2" key="1">
    <citation type="journal article" date="2023" name="Mol. Phylogenet. Evol.">
        <title>Genome-scale phylogeny and comparative genomics of the fungal order Sordariales.</title>
        <authorList>
            <person name="Hensen N."/>
            <person name="Bonometti L."/>
            <person name="Westerberg I."/>
            <person name="Brannstrom I.O."/>
            <person name="Guillou S."/>
            <person name="Cros-Aarteil S."/>
            <person name="Calhoun S."/>
            <person name="Haridas S."/>
            <person name="Kuo A."/>
            <person name="Mondo S."/>
            <person name="Pangilinan J."/>
            <person name="Riley R."/>
            <person name="LaButti K."/>
            <person name="Andreopoulos B."/>
            <person name="Lipzen A."/>
            <person name="Chen C."/>
            <person name="Yan M."/>
            <person name="Daum C."/>
            <person name="Ng V."/>
            <person name="Clum A."/>
            <person name="Steindorff A."/>
            <person name="Ohm R.A."/>
            <person name="Martin F."/>
            <person name="Silar P."/>
            <person name="Natvig D.O."/>
            <person name="Lalanne C."/>
            <person name="Gautier V."/>
            <person name="Ament-Velasquez S.L."/>
            <person name="Kruys A."/>
            <person name="Hutchinson M.I."/>
            <person name="Powell A.J."/>
            <person name="Barry K."/>
            <person name="Miller A.N."/>
            <person name="Grigoriev I.V."/>
            <person name="Debuchy R."/>
            <person name="Gladieux P."/>
            <person name="Hiltunen Thoren M."/>
            <person name="Johannesson H."/>
        </authorList>
    </citation>
    <scope>NUCLEOTIDE SEQUENCE</scope>
    <source>
        <strain evidence="2">CBS 626.80</strain>
    </source>
</reference>
<feature type="transmembrane region" description="Helical" evidence="1">
    <location>
        <begin position="104"/>
        <end position="129"/>
    </location>
</feature>
<proteinExistence type="predicted"/>
<evidence type="ECO:0000313" key="2">
    <source>
        <dbReference type="EMBL" id="KAK3951681.1"/>
    </source>
</evidence>
<keyword evidence="1" id="KW-1133">Transmembrane helix</keyword>
<sequence>MRKKPREKKKVHRQCNTVRHCPKALNNQCNTAPHRRSRHLVNELHDEPLEPLSKDPHNWVVDNVIGPQKRAPLWNLAENEISKDDYRPLTAETTVAVDNGNRRLFFFFFFFFFFGGGGESGILNSVLAYKPSCSPSSETPFRKTGDDG</sequence>
<name>A0AAN6SG30_9PEZI</name>
<keyword evidence="1" id="KW-0472">Membrane</keyword>
<dbReference type="Proteomes" id="UP001303222">
    <property type="component" value="Unassembled WGS sequence"/>
</dbReference>
<keyword evidence="1" id="KW-0812">Transmembrane</keyword>
<protein>
    <submittedName>
        <fullName evidence="2">Uncharacterized protein</fullName>
    </submittedName>
</protein>